<comment type="caution">
    <text evidence="8">The sequence shown here is derived from an EMBL/GenBank/DDBJ whole genome shotgun (WGS) entry which is preliminary data.</text>
</comment>
<sequence>MGTKYNSQGTMRAVLFEGKPLEMVVRDVPKPKIKMPEDAIIRVIAAAICGSDLHTYHGHLGSSEVPWIIGHEAVGVVVEVGSGTEFVKVGDRVVIAGIPDDGHLATEPTAIPNFTILGLGKDFGDVNGTQAEYVRVPFADDSLIKIETNNSHDDLNYLFLSDILATGWRCLDFAGFQPGDAVAVFGAGPVGLLCAHSALLRGASKVFAVDHVPARLAKAASIGAIPIDFTKEGDGGHEGPAAQILKLHPEGVMRCCDCVGYESLNPRLERQPDYVTKEMVAVASVGGGIGVVGGAPNADDLPATIDFPVADFWFKGLSYKGGAVDIVGLSPTILPLVETGRAQPGFIISSEVGIEDVPEAYSRFDQKLETKVVIRFPWEWESSRRGGVLAQQNGSAETANGTTSPQIDMAQGLPLRNGGGQ</sequence>
<dbReference type="InterPro" id="IPR013154">
    <property type="entry name" value="ADH-like_N"/>
</dbReference>
<organism evidence="8 9">
    <name type="scientific">Apiospora hydei</name>
    <dbReference type="NCBI Taxonomy" id="1337664"/>
    <lineage>
        <taxon>Eukaryota</taxon>
        <taxon>Fungi</taxon>
        <taxon>Dikarya</taxon>
        <taxon>Ascomycota</taxon>
        <taxon>Pezizomycotina</taxon>
        <taxon>Sordariomycetes</taxon>
        <taxon>Xylariomycetidae</taxon>
        <taxon>Amphisphaeriales</taxon>
        <taxon>Apiosporaceae</taxon>
        <taxon>Apiospora</taxon>
    </lineage>
</organism>
<comment type="cofactor">
    <cofactor evidence="1">
        <name>Zn(2+)</name>
        <dbReference type="ChEBI" id="CHEBI:29105"/>
    </cofactor>
</comment>
<dbReference type="Proteomes" id="UP001433268">
    <property type="component" value="Unassembled WGS sequence"/>
</dbReference>
<dbReference type="PANTHER" id="PTHR42813:SF3">
    <property type="entry name" value="GLUTATHIONE-INDEPENDENT FORMALDEHYDE DEHYDROGENASE"/>
    <property type="match status" value="1"/>
</dbReference>
<protein>
    <submittedName>
        <fullName evidence="8">Alcohol dehydrogenase</fullName>
    </submittedName>
</protein>
<evidence type="ECO:0000259" key="7">
    <source>
        <dbReference type="Pfam" id="PF08240"/>
    </source>
</evidence>
<comment type="similarity">
    <text evidence="2">Belongs to the zinc-containing alcohol dehydrogenase family.</text>
</comment>
<dbReference type="EMBL" id="JAQQWN010000006">
    <property type="protein sequence ID" value="KAK8081171.1"/>
    <property type="molecule type" value="Genomic_DNA"/>
</dbReference>
<dbReference type="Gene3D" id="3.40.50.720">
    <property type="entry name" value="NAD(P)-binding Rossmann-like Domain"/>
    <property type="match status" value="1"/>
</dbReference>
<evidence type="ECO:0000256" key="3">
    <source>
        <dbReference type="ARBA" id="ARBA00022723"/>
    </source>
</evidence>
<evidence type="ECO:0000256" key="5">
    <source>
        <dbReference type="ARBA" id="ARBA00023027"/>
    </source>
</evidence>
<keyword evidence="4" id="KW-0862">Zinc</keyword>
<evidence type="ECO:0000256" key="2">
    <source>
        <dbReference type="ARBA" id="ARBA00008072"/>
    </source>
</evidence>
<evidence type="ECO:0000256" key="6">
    <source>
        <dbReference type="SAM" id="MobiDB-lite"/>
    </source>
</evidence>
<name>A0ABR1WF78_9PEZI</name>
<evidence type="ECO:0000313" key="9">
    <source>
        <dbReference type="Proteomes" id="UP001433268"/>
    </source>
</evidence>
<dbReference type="Pfam" id="PF08240">
    <property type="entry name" value="ADH_N"/>
    <property type="match status" value="1"/>
</dbReference>
<feature type="region of interest" description="Disordered" evidence="6">
    <location>
        <begin position="387"/>
        <end position="421"/>
    </location>
</feature>
<gene>
    <name evidence="8" type="ORF">PG997_008989</name>
</gene>
<dbReference type="PANTHER" id="PTHR42813">
    <property type="entry name" value="ZINC-TYPE ALCOHOL DEHYDROGENASE-LIKE"/>
    <property type="match status" value="1"/>
</dbReference>
<evidence type="ECO:0000256" key="4">
    <source>
        <dbReference type="ARBA" id="ARBA00022833"/>
    </source>
</evidence>
<evidence type="ECO:0000313" key="8">
    <source>
        <dbReference type="EMBL" id="KAK8081171.1"/>
    </source>
</evidence>
<dbReference type="InterPro" id="IPR036291">
    <property type="entry name" value="NAD(P)-bd_dom_sf"/>
</dbReference>
<dbReference type="SUPFAM" id="SSF50129">
    <property type="entry name" value="GroES-like"/>
    <property type="match status" value="1"/>
</dbReference>
<accession>A0ABR1WF78</accession>
<proteinExistence type="inferred from homology"/>
<feature type="compositionally biased region" description="Polar residues" evidence="6">
    <location>
        <begin position="390"/>
        <end position="406"/>
    </location>
</feature>
<keyword evidence="9" id="KW-1185">Reference proteome</keyword>
<keyword evidence="3" id="KW-0479">Metal-binding</keyword>
<dbReference type="InterPro" id="IPR011032">
    <property type="entry name" value="GroES-like_sf"/>
</dbReference>
<dbReference type="GeneID" id="92046364"/>
<evidence type="ECO:0000256" key="1">
    <source>
        <dbReference type="ARBA" id="ARBA00001947"/>
    </source>
</evidence>
<dbReference type="SUPFAM" id="SSF51735">
    <property type="entry name" value="NAD(P)-binding Rossmann-fold domains"/>
    <property type="match status" value="1"/>
</dbReference>
<dbReference type="RefSeq" id="XP_066668646.1">
    <property type="nucleotide sequence ID" value="XM_066813304.1"/>
</dbReference>
<dbReference type="Gene3D" id="3.90.180.10">
    <property type="entry name" value="Medium-chain alcohol dehydrogenases, catalytic domain"/>
    <property type="match status" value="1"/>
</dbReference>
<reference evidence="8 9" key="1">
    <citation type="submission" date="2023-01" db="EMBL/GenBank/DDBJ databases">
        <title>Analysis of 21 Apiospora genomes using comparative genomics revels a genus with tremendous synthesis potential of carbohydrate active enzymes and secondary metabolites.</title>
        <authorList>
            <person name="Sorensen T."/>
        </authorList>
    </citation>
    <scope>NUCLEOTIDE SEQUENCE [LARGE SCALE GENOMIC DNA]</scope>
    <source>
        <strain evidence="8 9">CBS 114990</strain>
    </source>
</reference>
<feature type="domain" description="Alcohol dehydrogenase-like N-terminal" evidence="7">
    <location>
        <begin position="36"/>
        <end position="139"/>
    </location>
</feature>
<keyword evidence="5" id="KW-0520">NAD</keyword>